<protein>
    <submittedName>
        <fullName evidence="1">ArsR family transcriptional regulator</fullName>
    </submittedName>
</protein>
<gene>
    <name evidence="1" type="ORF">GO986_07840</name>
</gene>
<keyword evidence="2" id="KW-1185">Reference proteome</keyword>
<dbReference type="Gene3D" id="1.10.10.10">
    <property type="entry name" value="Winged helix-like DNA-binding domain superfamily/Winged helix DNA-binding domain"/>
    <property type="match status" value="1"/>
</dbReference>
<evidence type="ECO:0000313" key="2">
    <source>
        <dbReference type="Proteomes" id="UP000483286"/>
    </source>
</evidence>
<dbReference type="Proteomes" id="UP000483286">
    <property type="component" value="Unassembled WGS sequence"/>
</dbReference>
<dbReference type="AlphaFoldDB" id="A0A7C9HR98"/>
<dbReference type="EMBL" id="WQLB01000008">
    <property type="protein sequence ID" value="MVN86673.1"/>
    <property type="molecule type" value="Genomic_DNA"/>
</dbReference>
<dbReference type="InterPro" id="IPR011991">
    <property type="entry name" value="ArsR-like_HTH"/>
</dbReference>
<name>A0A7C9HR98_9DEIO</name>
<reference evidence="1 2" key="1">
    <citation type="submission" date="2019-12" db="EMBL/GenBank/DDBJ databases">
        <title>Deinococcus sp. HMF7620 Genome sequencing and assembly.</title>
        <authorList>
            <person name="Kang H."/>
            <person name="Kim H."/>
            <person name="Joh K."/>
        </authorList>
    </citation>
    <scope>NUCLEOTIDE SEQUENCE [LARGE SCALE GENOMIC DNA]</scope>
    <source>
        <strain evidence="1 2">HMF7620</strain>
    </source>
</reference>
<sequence>MPPHHVATAAQAALLIRPDLRPLLQLLMQGARSAAEVARELGVPLARASYLLGQLQRAGVAGIERVDARAGRPIKRYRVAPRWFIPYGVTAAATLDDLWLGQLAPRMAQLATLAARQTQSYAPVWGLWLSQGDTDSNLELGDETGPAHALFAGDEPLMLTIATLRLGAEQARRLKRRMLALLKEAAEWETPGAAPHTLSLLLVRGAVD</sequence>
<comment type="caution">
    <text evidence="1">The sequence shown here is derived from an EMBL/GenBank/DDBJ whole genome shotgun (WGS) entry which is preliminary data.</text>
</comment>
<proteinExistence type="predicted"/>
<dbReference type="CDD" id="cd00090">
    <property type="entry name" value="HTH_ARSR"/>
    <property type="match status" value="1"/>
</dbReference>
<dbReference type="InterPro" id="IPR036388">
    <property type="entry name" value="WH-like_DNA-bd_sf"/>
</dbReference>
<evidence type="ECO:0000313" key="1">
    <source>
        <dbReference type="EMBL" id="MVN86673.1"/>
    </source>
</evidence>
<dbReference type="InterPro" id="IPR036390">
    <property type="entry name" value="WH_DNA-bd_sf"/>
</dbReference>
<dbReference type="SUPFAM" id="SSF46785">
    <property type="entry name" value="Winged helix' DNA-binding domain"/>
    <property type="match status" value="1"/>
</dbReference>
<accession>A0A7C9HR98</accession>
<organism evidence="1 2">
    <name type="scientific">Deinococcus arboris</name>
    <dbReference type="NCBI Taxonomy" id="2682977"/>
    <lineage>
        <taxon>Bacteria</taxon>
        <taxon>Thermotogati</taxon>
        <taxon>Deinococcota</taxon>
        <taxon>Deinococci</taxon>
        <taxon>Deinococcales</taxon>
        <taxon>Deinococcaceae</taxon>
        <taxon>Deinococcus</taxon>
    </lineage>
</organism>